<gene>
    <name evidence="3" type="ORF">BCV70DRAFT_203164</name>
</gene>
<evidence type="ECO:0000259" key="2">
    <source>
        <dbReference type="PROSITE" id="PS50405"/>
    </source>
</evidence>
<dbReference type="PROSITE" id="PS50404">
    <property type="entry name" value="GST_NTER"/>
    <property type="match status" value="1"/>
</dbReference>
<reference evidence="3 4" key="1">
    <citation type="journal article" date="2018" name="Mol. Biol. Evol.">
        <title>Broad Genomic Sampling Reveals a Smut Pathogenic Ancestry of the Fungal Clade Ustilaginomycotina.</title>
        <authorList>
            <person name="Kijpornyongpan T."/>
            <person name="Mondo S.J."/>
            <person name="Barry K."/>
            <person name="Sandor L."/>
            <person name="Lee J."/>
            <person name="Lipzen A."/>
            <person name="Pangilinan J."/>
            <person name="LaButti K."/>
            <person name="Hainaut M."/>
            <person name="Henrissat B."/>
            <person name="Grigoriev I.V."/>
            <person name="Spatafora J.W."/>
            <person name="Aime M.C."/>
        </authorList>
    </citation>
    <scope>NUCLEOTIDE SEQUENCE [LARGE SCALE GENOMIC DNA]</scope>
    <source>
        <strain evidence="3 4">MCA 3645</strain>
    </source>
</reference>
<dbReference type="Gene3D" id="1.20.1050.10">
    <property type="match status" value="1"/>
</dbReference>
<dbReference type="CDD" id="cd00570">
    <property type="entry name" value="GST_N_family"/>
    <property type="match status" value="1"/>
</dbReference>
<dbReference type="PROSITE" id="PS50405">
    <property type="entry name" value="GST_CTER"/>
    <property type="match status" value="1"/>
</dbReference>
<evidence type="ECO:0000313" key="3">
    <source>
        <dbReference type="EMBL" id="PWY97111.1"/>
    </source>
</evidence>
<dbReference type="SUPFAM" id="SSF52833">
    <property type="entry name" value="Thioredoxin-like"/>
    <property type="match status" value="1"/>
</dbReference>
<sequence length="332" mass="36009">MTDVPKATLYTFDGSVWASAPRLALVEKGYADTDVDFKIVDLVKAENFDASYLRLNSKGTVPTLVVPLLETTSAEVDTKFRALTDTVAILEFLDKSRSKNTLESKGQTSEAPAPVLAPATIEGKATSDEIIKLVHAENVDPNFLLLGARSKEEFTKGKAQLPGTFVSNRYNALISHQKALDSSSTIAFDGSANPKSSALQDNLKKWYADKLESQKLLTQAYVNGDQASIDQLILLTNATWKNISDLLTTLETKFVGPFALGDQISLADLHVIPWLARILAVSQGLAPDADPLASLDSIIAAHGAKLGPKIREFWQAFSTRPSFEKVYGSGLH</sequence>
<evidence type="ECO:0000313" key="4">
    <source>
        <dbReference type="Proteomes" id="UP000246740"/>
    </source>
</evidence>
<dbReference type="CDD" id="cd00299">
    <property type="entry name" value="GST_C_family"/>
    <property type="match status" value="1"/>
</dbReference>
<dbReference type="Pfam" id="PF13417">
    <property type="entry name" value="GST_N_3"/>
    <property type="match status" value="1"/>
</dbReference>
<dbReference type="InterPro" id="IPR036249">
    <property type="entry name" value="Thioredoxin-like_sf"/>
</dbReference>
<organism evidence="3 4">
    <name type="scientific">Testicularia cyperi</name>
    <dbReference type="NCBI Taxonomy" id="1882483"/>
    <lineage>
        <taxon>Eukaryota</taxon>
        <taxon>Fungi</taxon>
        <taxon>Dikarya</taxon>
        <taxon>Basidiomycota</taxon>
        <taxon>Ustilaginomycotina</taxon>
        <taxon>Ustilaginomycetes</taxon>
        <taxon>Ustilaginales</taxon>
        <taxon>Anthracoideaceae</taxon>
        <taxon>Testicularia</taxon>
    </lineage>
</organism>
<accession>A0A317XG20</accession>
<evidence type="ECO:0008006" key="5">
    <source>
        <dbReference type="Google" id="ProtNLM"/>
    </source>
</evidence>
<dbReference type="SUPFAM" id="SSF47616">
    <property type="entry name" value="GST C-terminal domain-like"/>
    <property type="match status" value="1"/>
</dbReference>
<evidence type="ECO:0000259" key="1">
    <source>
        <dbReference type="PROSITE" id="PS50404"/>
    </source>
</evidence>
<dbReference type="OrthoDB" id="412788at2759"/>
<dbReference type="Gene3D" id="3.40.30.10">
    <property type="entry name" value="Glutaredoxin"/>
    <property type="match status" value="1"/>
</dbReference>
<dbReference type="InterPro" id="IPR036282">
    <property type="entry name" value="Glutathione-S-Trfase_C_sf"/>
</dbReference>
<name>A0A317XG20_9BASI</name>
<protein>
    <recommendedName>
        <fullName evidence="5">GST N-terminal domain-containing protein</fullName>
    </recommendedName>
</protein>
<proteinExistence type="predicted"/>
<dbReference type="InterPro" id="IPR004045">
    <property type="entry name" value="Glutathione_S-Trfase_N"/>
</dbReference>
<dbReference type="STRING" id="1882483.A0A317XG20"/>
<dbReference type="EMBL" id="KZ819220">
    <property type="protein sequence ID" value="PWY97111.1"/>
    <property type="molecule type" value="Genomic_DNA"/>
</dbReference>
<dbReference type="InParanoid" id="A0A317XG20"/>
<dbReference type="AlphaFoldDB" id="A0A317XG20"/>
<keyword evidence="4" id="KW-1185">Reference proteome</keyword>
<feature type="domain" description="GST C-terminal" evidence="2">
    <location>
        <begin position="193"/>
        <end position="332"/>
    </location>
</feature>
<dbReference type="InterPro" id="IPR010987">
    <property type="entry name" value="Glutathione-S-Trfase_C-like"/>
</dbReference>
<feature type="domain" description="GST N-terminal" evidence="1">
    <location>
        <begin position="5"/>
        <end position="101"/>
    </location>
</feature>
<dbReference type="Proteomes" id="UP000246740">
    <property type="component" value="Unassembled WGS sequence"/>
</dbReference>